<dbReference type="InterPro" id="IPR045865">
    <property type="entry name" value="ACT-like_dom_sf"/>
</dbReference>
<dbReference type="EMBL" id="JADIND010000210">
    <property type="protein sequence ID" value="MBO8431597.1"/>
    <property type="molecule type" value="Genomic_DNA"/>
</dbReference>
<reference evidence="1" key="1">
    <citation type="submission" date="2020-10" db="EMBL/GenBank/DDBJ databases">
        <authorList>
            <person name="Gilroy R."/>
        </authorList>
    </citation>
    <scope>NUCLEOTIDE SEQUENCE</scope>
    <source>
        <strain evidence="1">10192</strain>
    </source>
</reference>
<dbReference type="Gene3D" id="3.30.70.1150">
    <property type="entry name" value="ACT-like. Chain A, domain 2"/>
    <property type="match status" value="1"/>
</dbReference>
<dbReference type="AlphaFoldDB" id="A0A9D9DPB5"/>
<protein>
    <submittedName>
        <fullName evidence="1">Uncharacterized protein</fullName>
    </submittedName>
</protein>
<evidence type="ECO:0000313" key="1">
    <source>
        <dbReference type="EMBL" id="MBO8431597.1"/>
    </source>
</evidence>
<organism evidence="1 2">
    <name type="scientific">Candidatus Scatousia excrementipullorum</name>
    <dbReference type="NCBI Taxonomy" id="2840936"/>
    <lineage>
        <taxon>Bacteria</taxon>
        <taxon>Candidatus Scatousia</taxon>
    </lineage>
</organism>
<evidence type="ECO:0000313" key="2">
    <source>
        <dbReference type="Proteomes" id="UP000823632"/>
    </source>
</evidence>
<comment type="caution">
    <text evidence="1">The sequence shown here is derived from an EMBL/GenBank/DDBJ whole genome shotgun (WGS) entry which is preliminary data.</text>
</comment>
<accession>A0A9D9DPB5</accession>
<gene>
    <name evidence="1" type="ORF">IAC76_09445</name>
</gene>
<dbReference type="Proteomes" id="UP000823632">
    <property type="component" value="Unassembled WGS sequence"/>
</dbReference>
<reference evidence="1" key="2">
    <citation type="journal article" date="2021" name="PeerJ">
        <title>Extensive microbial diversity within the chicken gut microbiome revealed by metagenomics and culture.</title>
        <authorList>
            <person name="Gilroy R."/>
            <person name="Ravi A."/>
            <person name="Getino M."/>
            <person name="Pursley I."/>
            <person name="Horton D.L."/>
            <person name="Alikhan N.F."/>
            <person name="Baker D."/>
            <person name="Gharbi K."/>
            <person name="Hall N."/>
            <person name="Watson M."/>
            <person name="Adriaenssens E.M."/>
            <person name="Foster-Nyarko E."/>
            <person name="Jarju S."/>
            <person name="Secka A."/>
            <person name="Antonio M."/>
            <person name="Oren A."/>
            <person name="Chaudhuri R.R."/>
            <person name="La Ragione R."/>
            <person name="Hildebrand F."/>
            <person name="Pallen M.J."/>
        </authorList>
    </citation>
    <scope>NUCLEOTIDE SEQUENCE</scope>
    <source>
        <strain evidence="1">10192</strain>
    </source>
</reference>
<name>A0A9D9DPB5_9BACT</name>
<proteinExistence type="predicted"/>
<dbReference type="InterPro" id="IPR027271">
    <property type="entry name" value="Acetolactate_synth/TF_NikR_C"/>
</dbReference>
<sequence>MTTIIGVKLTDRAESSIEFQQILTKFGCSIQTRIGLHHSQNGVCTNTGIVLLDVADDCSELIEELSKHWAVQTMKFD</sequence>
<dbReference type="SUPFAM" id="SSF55021">
    <property type="entry name" value="ACT-like"/>
    <property type="match status" value="1"/>
</dbReference>